<evidence type="ECO:0000313" key="1">
    <source>
        <dbReference type="EMBL" id="TFK28628.1"/>
    </source>
</evidence>
<gene>
    <name evidence="1" type="ORF">FA15DRAFT_753319</name>
</gene>
<dbReference type="Proteomes" id="UP000307440">
    <property type="component" value="Unassembled WGS sequence"/>
</dbReference>
<organism evidence="1 2">
    <name type="scientific">Coprinopsis marcescibilis</name>
    <name type="common">Agaric fungus</name>
    <name type="synonym">Psathyrella marcescibilis</name>
    <dbReference type="NCBI Taxonomy" id="230819"/>
    <lineage>
        <taxon>Eukaryota</taxon>
        <taxon>Fungi</taxon>
        <taxon>Dikarya</taxon>
        <taxon>Basidiomycota</taxon>
        <taxon>Agaricomycotina</taxon>
        <taxon>Agaricomycetes</taxon>
        <taxon>Agaricomycetidae</taxon>
        <taxon>Agaricales</taxon>
        <taxon>Agaricineae</taxon>
        <taxon>Psathyrellaceae</taxon>
        <taxon>Coprinopsis</taxon>
    </lineage>
</organism>
<dbReference type="InterPro" id="IPR023213">
    <property type="entry name" value="CAT-like_dom_sf"/>
</dbReference>
<keyword evidence="2" id="KW-1185">Reference proteome</keyword>
<protein>
    <submittedName>
        <fullName evidence="1">Uncharacterized protein</fullName>
    </submittedName>
</protein>
<reference evidence="1 2" key="1">
    <citation type="journal article" date="2019" name="Nat. Ecol. Evol.">
        <title>Megaphylogeny resolves global patterns of mushroom evolution.</title>
        <authorList>
            <person name="Varga T."/>
            <person name="Krizsan K."/>
            <person name="Foldi C."/>
            <person name="Dima B."/>
            <person name="Sanchez-Garcia M."/>
            <person name="Sanchez-Ramirez S."/>
            <person name="Szollosi G.J."/>
            <person name="Szarkandi J.G."/>
            <person name="Papp V."/>
            <person name="Albert L."/>
            <person name="Andreopoulos W."/>
            <person name="Angelini C."/>
            <person name="Antonin V."/>
            <person name="Barry K.W."/>
            <person name="Bougher N.L."/>
            <person name="Buchanan P."/>
            <person name="Buyck B."/>
            <person name="Bense V."/>
            <person name="Catcheside P."/>
            <person name="Chovatia M."/>
            <person name="Cooper J."/>
            <person name="Damon W."/>
            <person name="Desjardin D."/>
            <person name="Finy P."/>
            <person name="Geml J."/>
            <person name="Haridas S."/>
            <person name="Hughes K."/>
            <person name="Justo A."/>
            <person name="Karasinski D."/>
            <person name="Kautmanova I."/>
            <person name="Kiss B."/>
            <person name="Kocsube S."/>
            <person name="Kotiranta H."/>
            <person name="LaButti K.M."/>
            <person name="Lechner B.E."/>
            <person name="Liimatainen K."/>
            <person name="Lipzen A."/>
            <person name="Lukacs Z."/>
            <person name="Mihaltcheva S."/>
            <person name="Morgado L.N."/>
            <person name="Niskanen T."/>
            <person name="Noordeloos M.E."/>
            <person name="Ohm R.A."/>
            <person name="Ortiz-Santana B."/>
            <person name="Ovrebo C."/>
            <person name="Racz N."/>
            <person name="Riley R."/>
            <person name="Savchenko A."/>
            <person name="Shiryaev A."/>
            <person name="Soop K."/>
            <person name="Spirin V."/>
            <person name="Szebenyi C."/>
            <person name="Tomsovsky M."/>
            <person name="Tulloss R.E."/>
            <person name="Uehling J."/>
            <person name="Grigoriev I.V."/>
            <person name="Vagvolgyi C."/>
            <person name="Papp T."/>
            <person name="Martin F.M."/>
            <person name="Miettinen O."/>
            <person name="Hibbett D.S."/>
            <person name="Nagy L.G."/>
        </authorList>
    </citation>
    <scope>NUCLEOTIDE SEQUENCE [LARGE SCALE GENOMIC DNA]</scope>
    <source>
        <strain evidence="1 2">CBS 121175</strain>
    </source>
</reference>
<proteinExistence type="predicted"/>
<sequence length="485" mass="53193">MASPQHIPVPGPHAIYPLTAIDKLCEAAGWTTAWLVEGTVDAAALEVALRNLTEKWRTLAGRVFSKKDGKQVNWFLRIPLGPLPPDYRTFALTTSTSEVPLSTYVTVPIPQSSTSPPIGVCVDASTPPTNALWEKKDHPLTCFHLTYFPESTNNGQSYTVIGFTRSHGIFDGTGAAMIVNALVSEMQGKEWVPPPLPTEGLHVNPVEEVLEEELARNPQAYRDDCKSYILGGLWAIITFMLFTLKEMWWKKADRRIILLPKKAFNYLVDSVRLSSMDDKRIARLSSGDILAAWIIKTIYSSGVSPNTKTHCTNVASIRALIGSGCELPKAEELLRYPFNAFVPLPYPVLTVGEVASLPLRELASLLAESRLGMSKQYVTSAYKLLKKPSGVKLLRHPSASEEVTISNVSASRILEADWAPVGGKRTLCGYRYNVGELNLVFSNAVYIAGRLSDGTVVLDTGLSKARFDIFVAEVQKLVEAANTSS</sequence>
<dbReference type="OrthoDB" id="21502at2759"/>
<dbReference type="AlphaFoldDB" id="A0A5C3L7A8"/>
<dbReference type="EMBL" id="ML210154">
    <property type="protein sequence ID" value="TFK28628.1"/>
    <property type="molecule type" value="Genomic_DNA"/>
</dbReference>
<name>A0A5C3L7A8_COPMA</name>
<accession>A0A5C3L7A8</accession>
<dbReference type="Gene3D" id="3.30.559.10">
    <property type="entry name" value="Chloramphenicol acetyltransferase-like domain"/>
    <property type="match status" value="2"/>
</dbReference>
<dbReference type="STRING" id="230819.A0A5C3L7A8"/>
<evidence type="ECO:0000313" key="2">
    <source>
        <dbReference type="Proteomes" id="UP000307440"/>
    </source>
</evidence>